<keyword evidence="3" id="KW-0560">Oxidoreductase</keyword>
<dbReference type="InterPro" id="IPR010300">
    <property type="entry name" value="CDO_1"/>
</dbReference>
<dbReference type="SUPFAM" id="SSF51182">
    <property type="entry name" value="RmlC-like cupins"/>
    <property type="match status" value="1"/>
</dbReference>
<dbReference type="RefSeq" id="WP_345367711.1">
    <property type="nucleotide sequence ID" value="NZ_BAABII010000019.1"/>
</dbReference>
<evidence type="ECO:0000256" key="2">
    <source>
        <dbReference type="SAM" id="MobiDB-lite"/>
    </source>
</evidence>
<dbReference type="InterPro" id="IPR011051">
    <property type="entry name" value="RmlC_Cupin_sf"/>
</dbReference>
<keyword evidence="3" id="KW-0223">Dioxygenase</keyword>
<dbReference type="Pfam" id="PF05995">
    <property type="entry name" value="CDO_I"/>
    <property type="match status" value="1"/>
</dbReference>
<protein>
    <submittedName>
        <fullName evidence="3">Cysteine dioxygenase family protein</fullName>
    </submittedName>
</protein>
<reference evidence="3 4" key="1">
    <citation type="submission" date="2024-08" db="EMBL/GenBank/DDBJ databases">
        <title>Genome mining of Saccharopolyspora cebuensis PGLac3 from Nigerian medicinal plant.</title>
        <authorList>
            <person name="Ezeobiora C.E."/>
            <person name="Igbokwe N.H."/>
            <person name="Amin D.H."/>
            <person name="Mendie U.E."/>
        </authorList>
    </citation>
    <scope>NUCLEOTIDE SEQUENCE [LARGE SCALE GENOMIC DNA]</scope>
    <source>
        <strain evidence="3 4">PGLac3</strain>
    </source>
</reference>
<comment type="caution">
    <text evidence="3">The sequence shown here is derived from an EMBL/GenBank/DDBJ whole genome shotgun (WGS) entry which is preliminary data.</text>
</comment>
<name>A0ABV4CF82_9PSEU</name>
<organism evidence="3 4">
    <name type="scientific">Saccharopolyspora cebuensis</name>
    <dbReference type="NCBI Taxonomy" id="418759"/>
    <lineage>
        <taxon>Bacteria</taxon>
        <taxon>Bacillati</taxon>
        <taxon>Actinomycetota</taxon>
        <taxon>Actinomycetes</taxon>
        <taxon>Pseudonocardiales</taxon>
        <taxon>Pseudonocardiaceae</taxon>
        <taxon>Saccharopolyspora</taxon>
    </lineage>
</organism>
<sequence length="212" mass="23018">MNALPQQDIPTGPAPLGVPAPLDNVPTDDLPAPGAAHLHPGVERAFPHDLLRPEHLRWTPRELRDLTARVIAEFAGPLLDVVEIHDDRRWWVKLGLTRGVELWLLSWAPGQRTRPHDHGGAAGSFAVLFGELREHYRHPHGPVRTADRELGTAIGFGGDRAHQIVNTSSVNAAGVHAYSPPLRPVRRYADLSAVDATGAADVASPHDSEGTR</sequence>
<dbReference type="CDD" id="cd10548">
    <property type="entry name" value="cupin_CDO"/>
    <property type="match status" value="1"/>
</dbReference>
<evidence type="ECO:0000313" key="3">
    <source>
        <dbReference type="EMBL" id="MEY8038757.1"/>
    </source>
</evidence>
<dbReference type="Gene3D" id="2.60.120.10">
    <property type="entry name" value="Jelly Rolls"/>
    <property type="match status" value="1"/>
</dbReference>
<comment type="similarity">
    <text evidence="1">Belongs to the cysteine dioxygenase family.</text>
</comment>
<dbReference type="Proteomes" id="UP001564626">
    <property type="component" value="Unassembled WGS sequence"/>
</dbReference>
<accession>A0ABV4CF82</accession>
<dbReference type="EMBL" id="JBGEHV010000006">
    <property type="protein sequence ID" value="MEY8038757.1"/>
    <property type="molecule type" value="Genomic_DNA"/>
</dbReference>
<dbReference type="InterPro" id="IPR014710">
    <property type="entry name" value="RmlC-like_jellyroll"/>
</dbReference>
<evidence type="ECO:0000313" key="4">
    <source>
        <dbReference type="Proteomes" id="UP001564626"/>
    </source>
</evidence>
<evidence type="ECO:0000256" key="1">
    <source>
        <dbReference type="ARBA" id="ARBA00006622"/>
    </source>
</evidence>
<gene>
    <name evidence="3" type="ORF">AB8O55_05050</name>
</gene>
<keyword evidence="4" id="KW-1185">Reference proteome</keyword>
<feature type="region of interest" description="Disordered" evidence="2">
    <location>
        <begin position="1"/>
        <end position="37"/>
    </location>
</feature>
<dbReference type="GO" id="GO:0051213">
    <property type="term" value="F:dioxygenase activity"/>
    <property type="evidence" value="ECO:0007669"/>
    <property type="project" value="UniProtKB-KW"/>
</dbReference>
<proteinExistence type="inferred from homology"/>